<feature type="compositionally biased region" description="Basic residues" evidence="1">
    <location>
        <begin position="60"/>
        <end position="76"/>
    </location>
</feature>
<evidence type="ECO:0000313" key="3">
    <source>
        <dbReference type="Proteomes" id="UP000327013"/>
    </source>
</evidence>
<name>A0A5N6KP25_9ROSI</name>
<evidence type="ECO:0000256" key="1">
    <source>
        <dbReference type="SAM" id="MobiDB-lite"/>
    </source>
</evidence>
<protein>
    <submittedName>
        <fullName evidence="2">Uncharacterized protein</fullName>
    </submittedName>
</protein>
<organism evidence="2 3">
    <name type="scientific">Carpinus fangiana</name>
    <dbReference type="NCBI Taxonomy" id="176857"/>
    <lineage>
        <taxon>Eukaryota</taxon>
        <taxon>Viridiplantae</taxon>
        <taxon>Streptophyta</taxon>
        <taxon>Embryophyta</taxon>
        <taxon>Tracheophyta</taxon>
        <taxon>Spermatophyta</taxon>
        <taxon>Magnoliopsida</taxon>
        <taxon>eudicotyledons</taxon>
        <taxon>Gunneridae</taxon>
        <taxon>Pentapetalae</taxon>
        <taxon>rosids</taxon>
        <taxon>fabids</taxon>
        <taxon>Fagales</taxon>
        <taxon>Betulaceae</taxon>
        <taxon>Carpinus</taxon>
    </lineage>
</organism>
<accession>A0A5N6KP25</accession>
<dbReference type="EMBL" id="VIBQ01000009">
    <property type="protein sequence ID" value="KAB8336903.1"/>
    <property type="molecule type" value="Genomic_DNA"/>
</dbReference>
<keyword evidence="3" id="KW-1185">Reference proteome</keyword>
<proteinExistence type="predicted"/>
<feature type="region of interest" description="Disordered" evidence="1">
    <location>
        <begin position="119"/>
        <end position="151"/>
    </location>
</feature>
<sequence>MDTARHFGGRASDHAAAASSALAVPYVHMSSHEPFNLKAETLSKIPPPNYLALRAPPPRAKGRRRRGKKAPWRQKSSRCWNVQLARRTVESTCLHERRSSHRLSSAKNPARRRRCRLVRAVKPLPSAQQPLATSSSLGQGTSNGSHDRLRV</sequence>
<dbReference type="AlphaFoldDB" id="A0A5N6KP25"/>
<feature type="compositionally biased region" description="Polar residues" evidence="1">
    <location>
        <begin position="126"/>
        <end position="144"/>
    </location>
</feature>
<dbReference type="Proteomes" id="UP000327013">
    <property type="component" value="Unassembled WGS sequence"/>
</dbReference>
<gene>
    <name evidence="2" type="ORF">FH972_021210</name>
</gene>
<feature type="region of interest" description="Disordered" evidence="1">
    <location>
        <begin position="94"/>
        <end position="113"/>
    </location>
</feature>
<comment type="caution">
    <text evidence="2">The sequence shown here is derived from an EMBL/GenBank/DDBJ whole genome shotgun (WGS) entry which is preliminary data.</text>
</comment>
<feature type="region of interest" description="Disordered" evidence="1">
    <location>
        <begin position="47"/>
        <end position="76"/>
    </location>
</feature>
<feature type="compositionally biased region" description="Pro residues" evidence="1">
    <location>
        <begin position="47"/>
        <end position="59"/>
    </location>
</feature>
<evidence type="ECO:0000313" key="2">
    <source>
        <dbReference type="EMBL" id="KAB8336903.1"/>
    </source>
</evidence>
<reference evidence="2 3" key="1">
    <citation type="submission" date="2019-06" db="EMBL/GenBank/DDBJ databases">
        <title>A chromosomal-level reference genome of Carpinus fangiana (Coryloideae, Betulaceae).</title>
        <authorList>
            <person name="Yang X."/>
            <person name="Wang Z."/>
            <person name="Zhang L."/>
            <person name="Hao G."/>
            <person name="Liu J."/>
            <person name="Yang Y."/>
        </authorList>
    </citation>
    <scope>NUCLEOTIDE SEQUENCE [LARGE SCALE GENOMIC DNA]</scope>
    <source>
        <strain evidence="2">Cfa_2016G</strain>
        <tissue evidence="2">Leaf</tissue>
    </source>
</reference>